<name>A0A239FLE7_9FIRM</name>
<dbReference type="RefSeq" id="WP_089283517.1">
    <property type="nucleotide sequence ID" value="NZ_FZOJ01000013.1"/>
</dbReference>
<sequence length="64" mass="7151">MIINGKEGSFETGITIKELLMKLELNEKIVVIEINHKIVPKKQYSSFVLNEGDKVEIVSFMAGG</sequence>
<dbReference type="PANTHER" id="PTHR34472">
    <property type="entry name" value="SULFUR CARRIER PROTEIN THIS"/>
    <property type="match status" value="1"/>
</dbReference>
<dbReference type="SUPFAM" id="SSF54285">
    <property type="entry name" value="MoaD/ThiS"/>
    <property type="match status" value="1"/>
</dbReference>
<reference evidence="1 2" key="1">
    <citation type="submission" date="2017-06" db="EMBL/GenBank/DDBJ databases">
        <authorList>
            <person name="Kim H.J."/>
            <person name="Triplett B.A."/>
        </authorList>
    </citation>
    <scope>NUCLEOTIDE SEQUENCE [LARGE SCALE GENOMIC DNA]</scope>
    <source>
        <strain evidence="1 2">SCA</strain>
    </source>
</reference>
<gene>
    <name evidence="1" type="ORF">SAMN05446037_101377</name>
</gene>
<dbReference type="CDD" id="cd00565">
    <property type="entry name" value="Ubl_ThiS"/>
    <property type="match status" value="1"/>
</dbReference>
<evidence type="ECO:0000313" key="2">
    <source>
        <dbReference type="Proteomes" id="UP000198304"/>
    </source>
</evidence>
<accession>A0A239FLE7</accession>
<dbReference type="OrthoDB" id="9798559at2"/>
<dbReference type="PANTHER" id="PTHR34472:SF1">
    <property type="entry name" value="SULFUR CARRIER PROTEIN THIS"/>
    <property type="match status" value="1"/>
</dbReference>
<dbReference type="InterPro" id="IPR003749">
    <property type="entry name" value="ThiS/MoaD-like"/>
</dbReference>
<dbReference type="Pfam" id="PF02597">
    <property type="entry name" value="ThiS"/>
    <property type="match status" value="1"/>
</dbReference>
<dbReference type="InterPro" id="IPR012675">
    <property type="entry name" value="Beta-grasp_dom_sf"/>
</dbReference>
<dbReference type="EMBL" id="FZOJ01000013">
    <property type="protein sequence ID" value="SNS57690.1"/>
    <property type="molecule type" value="Genomic_DNA"/>
</dbReference>
<keyword evidence="2" id="KW-1185">Reference proteome</keyword>
<organism evidence="1 2">
    <name type="scientific">Anaerovirgula multivorans</name>
    <dbReference type="NCBI Taxonomy" id="312168"/>
    <lineage>
        <taxon>Bacteria</taxon>
        <taxon>Bacillati</taxon>
        <taxon>Bacillota</taxon>
        <taxon>Clostridia</taxon>
        <taxon>Peptostreptococcales</taxon>
        <taxon>Natronincolaceae</taxon>
        <taxon>Anaerovirgula</taxon>
    </lineage>
</organism>
<dbReference type="InterPro" id="IPR010035">
    <property type="entry name" value="Thi_S"/>
</dbReference>
<dbReference type="Gene3D" id="3.10.20.30">
    <property type="match status" value="1"/>
</dbReference>
<dbReference type="AlphaFoldDB" id="A0A239FLE7"/>
<proteinExistence type="predicted"/>
<dbReference type="InterPro" id="IPR016155">
    <property type="entry name" value="Mopterin_synth/thiamin_S_b"/>
</dbReference>
<evidence type="ECO:0000313" key="1">
    <source>
        <dbReference type="EMBL" id="SNS57690.1"/>
    </source>
</evidence>
<dbReference type="NCBIfam" id="TIGR01683">
    <property type="entry name" value="thiS"/>
    <property type="match status" value="1"/>
</dbReference>
<dbReference type="Proteomes" id="UP000198304">
    <property type="component" value="Unassembled WGS sequence"/>
</dbReference>
<protein>
    <submittedName>
        <fullName evidence="1">Sulfur carrier protein</fullName>
    </submittedName>
</protein>